<feature type="non-terminal residue" evidence="1">
    <location>
        <position position="1"/>
    </location>
</feature>
<proteinExistence type="predicted"/>
<gene>
    <name evidence="1" type="ORF">Golax_016483</name>
</gene>
<evidence type="ECO:0000313" key="2">
    <source>
        <dbReference type="Proteomes" id="UP000593574"/>
    </source>
</evidence>
<protein>
    <submittedName>
        <fullName evidence="1">Uncharacterized protein</fullName>
    </submittedName>
</protein>
<sequence>TSTNPCGTVRGIGEVCRPKWEIKFEHIYREAIKAADFLSKLS</sequence>
<accession>A0A7J8YXG6</accession>
<evidence type="ECO:0000313" key="1">
    <source>
        <dbReference type="EMBL" id="MBA0704213.1"/>
    </source>
</evidence>
<comment type="caution">
    <text evidence="1">The sequence shown here is derived from an EMBL/GenBank/DDBJ whole genome shotgun (WGS) entry which is preliminary data.</text>
</comment>
<dbReference type="AlphaFoldDB" id="A0A7J8YXG6"/>
<dbReference type="Proteomes" id="UP000593574">
    <property type="component" value="Unassembled WGS sequence"/>
</dbReference>
<reference evidence="1 2" key="1">
    <citation type="journal article" date="2019" name="Genome Biol. Evol.">
        <title>Insights into the evolution of the New World diploid cottons (Gossypium, subgenus Houzingenia) based on genome sequencing.</title>
        <authorList>
            <person name="Grover C.E."/>
            <person name="Arick M.A. 2nd"/>
            <person name="Thrash A."/>
            <person name="Conover J.L."/>
            <person name="Sanders W.S."/>
            <person name="Peterson D.G."/>
            <person name="Frelichowski J.E."/>
            <person name="Scheffler J.A."/>
            <person name="Scheffler B.E."/>
            <person name="Wendel J.F."/>
        </authorList>
    </citation>
    <scope>NUCLEOTIDE SEQUENCE [LARGE SCALE GENOMIC DNA]</scope>
    <source>
        <strain evidence="1">4</strain>
        <tissue evidence="1">Leaf</tissue>
    </source>
</reference>
<dbReference type="EMBL" id="JABEZV010000001">
    <property type="protein sequence ID" value="MBA0704213.1"/>
    <property type="molecule type" value="Genomic_DNA"/>
</dbReference>
<keyword evidence="2" id="KW-1185">Reference proteome</keyword>
<name>A0A7J8YXG6_9ROSI</name>
<organism evidence="1 2">
    <name type="scientific">Gossypium laxum</name>
    <dbReference type="NCBI Taxonomy" id="34288"/>
    <lineage>
        <taxon>Eukaryota</taxon>
        <taxon>Viridiplantae</taxon>
        <taxon>Streptophyta</taxon>
        <taxon>Embryophyta</taxon>
        <taxon>Tracheophyta</taxon>
        <taxon>Spermatophyta</taxon>
        <taxon>Magnoliopsida</taxon>
        <taxon>eudicotyledons</taxon>
        <taxon>Gunneridae</taxon>
        <taxon>Pentapetalae</taxon>
        <taxon>rosids</taxon>
        <taxon>malvids</taxon>
        <taxon>Malvales</taxon>
        <taxon>Malvaceae</taxon>
        <taxon>Malvoideae</taxon>
        <taxon>Gossypium</taxon>
    </lineage>
</organism>